<keyword evidence="5" id="KW-1185">Reference proteome</keyword>
<feature type="compositionally biased region" description="Basic and acidic residues" evidence="1">
    <location>
        <begin position="513"/>
        <end position="529"/>
    </location>
</feature>
<feature type="region of interest" description="Disordered" evidence="1">
    <location>
        <begin position="341"/>
        <end position="371"/>
    </location>
</feature>
<feature type="compositionally biased region" description="Polar residues" evidence="1">
    <location>
        <begin position="283"/>
        <end position="295"/>
    </location>
</feature>
<evidence type="ECO:0000313" key="5">
    <source>
        <dbReference type="Proteomes" id="UP001152797"/>
    </source>
</evidence>
<evidence type="ECO:0000313" key="4">
    <source>
        <dbReference type="EMBL" id="CAL4794742.1"/>
    </source>
</evidence>
<feature type="compositionally biased region" description="Basic and acidic residues" evidence="1">
    <location>
        <begin position="416"/>
        <end position="429"/>
    </location>
</feature>
<feature type="compositionally biased region" description="Basic residues" evidence="1">
    <location>
        <begin position="659"/>
        <end position="680"/>
    </location>
</feature>
<organism evidence="2">
    <name type="scientific">Cladocopium goreaui</name>
    <dbReference type="NCBI Taxonomy" id="2562237"/>
    <lineage>
        <taxon>Eukaryota</taxon>
        <taxon>Sar</taxon>
        <taxon>Alveolata</taxon>
        <taxon>Dinophyceae</taxon>
        <taxon>Suessiales</taxon>
        <taxon>Symbiodiniaceae</taxon>
        <taxon>Cladocopium</taxon>
    </lineage>
</organism>
<dbReference type="EMBL" id="CAMXCT010004046">
    <property type="protein sequence ID" value="CAI4007430.1"/>
    <property type="molecule type" value="Genomic_DNA"/>
</dbReference>
<proteinExistence type="predicted"/>
<reference evidence="3" key="2">
    <citation type="submission" date="2024-04" db="EMBL/GenBank/DDBJ databases">
        <authorList>
            <person name="Chen Y."/>
            <person name="Shah S."/>
            <person name="Dougan E. K."/>
            <person name="Thang M."/>
            <person name="Chan C."/>
        </authorList>
    </citation>
    <scope>NUCLEOTIDE SEQUENCE [LARGE SCALE GENOMIC DNA]</scope>
</reference>
<feature type="compositionally biased region" description="Acidic residues" evidence="1">
    <location>
        <begin position="342"/>
        <end position="351"/>
    </location>
</feature>
<sequence length="680" mass="75568">MVMGNAGHRVEEVKVFLMDILQEKNFLDERRKLLRQRAGLTDKDKRKAISSTGGWVEVPKFQFIIVDRPQVACQEVESDHNFNIVMEFLAGFAHDIPPASDIKEAMAWCSMHYKLNPWSESALHQEWADTEGGILRSCAAYCLDRFQRYQKSRKGHGRMDELRAVIHAKLEAEGMLSPDGKKIPTRGLGAMQLKQVEAAQRAVNMDTMETQLQDSQSMSPISKMPELESPKAPSGPVGCSMDHGNETHEEEEEEDECPTTDEEVEVIAVHDNVCITIDDDSESILSPQKAKQTQGPEDGTPAAACPNSCPEAPVADAGNVPNPTNAKILEPEEMFHAVLGNEAEDIVDSEDEGGKPESSTTKGVFKDRKPLKADVEIPQSLADQASAKLNSLCDALQTSDEQMAEMMKAQAALRTMQKESAECPDRAMQDELEAEENEKNGKRDKRAKGRGRGRGGRGGRGRSGKGRGKGCAPEVKDDEKKDNEKKDDETKDDEMPASHSGDAEIATPPSCAVEEKKKPLIEPSHKFPPDDAEVTESPVKKPRLGRRNSRKKLQRLRVLSPSSSGKKMYKKRKPDDGEVGGPADATETPGQEDQEGWDFRGENGPEETDAQNHEGEIPEPAPSKPKRERKKARSPKSGKRLQAQQTRKAQSSMFQTHQMKLRKKKPKKKSRWKKQRKTRT</sequence>
<dbReference type="EMBL" id="CAMXCT030004046">
    <property type="protein sequence ID" value="CAL4794742.1"/>
    <property type="molecule type" value="Genomic_DNA"/>
</dbReference>
<dbReference type="EMBL" id="CAMXCT020004046">
    <property type="protein sequence ID" value="CAL1160805.1"/>
    <property type="molecule type" value="Genomic_DNA"/>
</dbReference>
<feature type="compositionally biased region" description="Basic residues" evidence="1">
    <location>
        <begin position="624"/>
        <end position="639"/>
    </location>
</feature>
<dbReference type="Proteomes" id="UP001152797">
    <property type="component" value="Unassembled WGS sequence"/>
</dbReference>
<protein>
    <submittedName>
        <fullName evidence="4">Protein ZGRF1</fullName>
    </submittedName>
</protein>
<dbReference type="AlphaFoldDB" id="A0A9P1DBW1"/>
<evidence type="ECO:0000313" key="2">
    <source>
        <dbReference type="EMBL" id="CAI4007430.1"/>
    </source>
</evidence>
<feature type="compositionally biased region" description="Basic residues" evidence="1">
    <location>
        <begin position="442"/>
        <end position="468"/>
    </location>
</feature>
<evidence type="ECO:0000313" key="3">
    <source>
        <dbReference type="EMBL" id="CAL1160805.1"/>
    </source>
</evidence>
<comment type="caution">
    <text evidence="2">The sequence shown here is derived from an EMBL/GenBank/DDBJ whole genome shotgun (WGS) entry which is preliminary data.</text>
</comment>
<feature type="compositionally biased region" description="Polar residues" evidence="1">
    <location>
        <begin position="642"/>
        <end position="658"/>
    </location>
</feature>
<feature type="compositionally biased region" description="Polar residues" evidence="1">
    <location>
        <begin position="210"/>
        <end position="220"/>
    </location>
</feature>
<feature type="region of interest" description="Disordered" evidence="1">
    <location>
        <begin position="210"/>
        <end position="259"/>
    </location>
</feature>
<feature type="compositionally biased region" description="Basic and acidic residues" evidence="1">
    <location>
        <begin position="474"/>
        <end position="496"/>
    </location>
</feature>
<feature type="region of interest" description="Disordered" evidence="1">
    <location>
        <begin position="280"/>
        <end position="304"/>
    </location>
</feature>
<evidence type="ECO:0000256" key="1">
    <source>
        <dbReference type="SAM" id="MobiDB-lite"/>
    </source>
</evidence>
<gene>
    <name evidence="2" type="ORF">C1SCF055_LOCUS32988</name>
</gene>
<feature type="compositionally biased region" description="Acidic residues" evidence="1">
    <location>
        <begin position="248"/>
        <end position="259"/>
    </location>
</feature>
<feature type="region of interest" description="Disordered" evidence="1">
    <location>
        <begin position="406"/>
        <end position="680"/>
    </location>
</feature>
<feature type="compositionally biased region" description="Basic residues" evidence="1">
    <location>
        <begin position="540"/>
        <end position="555"/>
    </location>
</feature>
<reference evidence="2" key="1">
    <citation type="submission" date="2022-10" db="EMBL/GenBank/DDBJ databases">
        <authorList>
            <person name="Chen Y."/>
            <person name="Dougan E. K."/>
            <person name="Chan C."/>
            <person name="Rhodes N."/>
            <person name="Thang M."/>
        </authorList>
    </citation>
    <scope>NUCLEOTIDE SEQUENCE</scope>
</reference>
<name>A0A9P1DBW1_9DINO</name>
<accession>A0A9P1DBW1</accession>